<accession>A0A9N9TE66</accession>
<dbReference type="AlphaFoldDB" id="A0A9N9TE66"/>
<proteinExistence type="predicted"/>
<protein>
    <submittedName>
        <fullName evidence="2">Uncharacterized protein</fullName>
    </submittedName>
</protein>
<evidence type="ECO:0000313" key="3">
    <source>
        <dbReference type="Proteomes" id="UP001153712"/>
    </source>
</evidence>
<keyword evidence="1" id="KW-1133">Transmembrane helix</keyword>
<dbReference type="Proteomes" id="UP001153712">
    <property type="component" value="Chromosome 12"/>
</dbReference>
<dbReference type="EMBL" id="OU900105">
    <property type="protein sequence ID" value="CAG9856351.1"/>
    <property type="molecule type" value="Genomic_DNA"/>
</dbReference>
<feature type="transmembrane region" description="Helical" evidence="1">
    <location>
        <begin position="108"/>
        <end position="128"/>
    </location>
</feature>
<evidence type="ECO:0000313" key="2">
    <source>
        <dbReference type="EMBL" id="CAG9856351.1"/>
    </source>
</evidence>
<reference evidence="2" key="1">
    <citation type="submission" date="2022-01" db="EMBL/GenBank/DDBJ databases">
        <authorList>
            <person name="King R."/>
        </authorList>
    </citation>
    <scope>NUCLEOTIDE SEQUENCE</scope>
</reference>
<feature type="transmembrane region" description="Helical" evidence="1">
    <location>
        <begin position="148"/>
        <end position="171"/>
    </location>
</feature>
<keyword evidence="1" id="KW-0472">Membrane</keyword>
<dbReference type="OrthoDB" id="6776428at2759"/>
<sequence>MDDLAARREARRRKILENSESRLKKITSVECRTTTSELDGKSFTEARERSLTAEHSSNIEGNDLGGLLESQSTEKHLETIFQNPRVFSDDDSISQVPPIAVKKNFQRLYIIILPLLTNLVFILFDLLNIQKDFMNLNKIFLPLIGYKIYEFIFLSSNIDFTNSFISSIIVLSNRRYLRRMNKIISYCVVFIQDVMIYFFVFMLCQFSIRVIFYIF</sequence>
<keyword evidence="1" id="KW-0812">Transmembrane</keyword>
<feature type="transmembrane region" description="Helical" evidence="1">
    <location>
        <begin position="183"/>
        <end position="208"/>
    </location>
</feature>
<evidence type="ECO:0000256" key="1">
    <source>
        <dbReference type="SAM" id="Phobius"/>
    </source>
</evidence>
<gene>
    <name evidence="2" type="ORF">PHYEVI_LOCUS2774</name>
</gene>
<name>A0A9N9TE66_PHYSR</name>
<organism evidence="2 3">
    <name type="scientific">Phyllotreta striolata</name>
    <name type="common">Striped flea beetle</name>
    <name type="synonym">Crioceris striolata</name>
    <dbReference type="NCBI Taxonomy" id="444603"/>
    <lineage>
        <taxon>Eukaryota</taxon>
        <taxon>Metazoa</taxon>
        <taxon>Ecdysozoa</taxon>
        <taxon>Arthropoda</taxon>
        <taxon>Hexapoda</taxon>
        <taxon>Insecta</taxon>
        <taxon>Pterygota</taxon>
        <taxon>Neoptera</taxon>
        <taxon>Endopterygota</taxon>
        <taxon>Coleoptera</taxon>
        <taxon>Polyphaga</taxon>
        <taxon>Cucujiformia</taxon>
        <taxon>Chrysomeloidea</taxon>
        <taxon>Chrysomelidae</taxon>
        <taxon>Galerucinae</taxon>
        <taxon>Alticini</taxon>
        <taxon>Phyllotreta</taxon>
    </lineage>
</organism>
<keyword evidence="3" id="KW-1185">Reference proteome</keyword>